<comment type="similarity">
    <text evidence="2">Belongs to the binding-protein-dependent transport system permease family. FecCD subfamily.</text>
</comment>
<dbReference type="PANTHER" id="PTHR30472">
    <property type="entry name" value="FERRIC ENTEROBACTIN TRANSPORT SYSTEM PERMEASE PROTEIN"/>
    <property type="match status" value="1"/>
</dbReference>
<evidence type="ECO:0000256" key="1">
    <source>
        <dbReference type="ARBA" id="ARBA00004651"/>
    </source>
</evidence>
<dbReference type="InterPro" id="IPR000522">
    <property type="entry name" value="ABC_transptr_permease_BtuC"/>
</dbReference>
<evidence type="ECO:0000256" key="6">
    <source>
        <dbReference type="ARBA" id="ARBA00022989"/>
    </source>
</evidence>
<dbReference type="EMBL" id="CP016176">
    <property type="protein sequence ID" value="AOM39733.1"/>
    <property type="molecule type" value="Genomic_DNA"/>
</dbReference>
<evidence type="ECO:0000256" key="7">
    <source>
        <dbReference type="ARBA" id="ARBA00023136"/>
    </source>
</evidence>
<dbReference type="Proteomes" id="UP000094600">
    <property type="component" value="Chromosome"/>
</dbReference>
<reference evidence="9 10" key="1">
    <citation type="submission" date="2016-06" db="EMBL/GenBank/DDBJ databases">
        <title>Bacterial characters and pathogenicity of Xenorhabdus hominickii from an entomopathogenic nematode, Steinernema monticolum.</title>
        <authorList>
            <person name="Park Y."/>
            <person name="Kim Y."/>
        </authorList>
    </citation>
    <scope>NUCLEOTIDE SEQUENCE [LARGE SCALE GENOMIC DNA]</scope>
    <source>
        <strain evidence="9 10">ANU1</strain>
    </source>
</reference>
<feature type="transmembrane region" description="Helical" evidence="8">
    <location>
        <begin position="78"/>
        <end position="104"/>
    </location>
</feature>
<keyword evidence="5 8" id="KW-0812">Transmembrane</keyword>
<dbReference type="InterPro" id="IPR037294">
    <property type="entry name" value="ABC_BtuC-like"/>
</dbReference>
<dbReference type="Pfam" id="PF01032">
    <property type="entry name" value="FecCD"/>
    <property type="match status" value="1"/>
</dbReference>
<evidence type="ECO:0000313" key="10">
    <source>
        <dbReference type="Proteomes" id="UP000094600"/>
    </source>
</evidence>
<name>A0ABM6DP96_XENHO</name>
<dbReference type="SUPFAM" id="SSF81345">
    <property type="entry name" value="ABC transporter involved in vitamin B12 uptake, BtuC"/>
    <property type="match status" value="1"/>
</dbReference>
<keyword evidence="10" id="KW-1185">Reference proteome</keyword>
<keyword evidence="7 8" id="KW-0472">Membrane</keyword>
<dbReference type="PANTHER" id="PTHR30472:SF24">
    <property type="entry name" value="FERRIC ENTEROBACTIN TRANSPORT SYSTEM PERMEASE PROTEIN FEPG"/>
    <property type="match status" value="1"/>
</dbReference>
<gene>
    <name evidence="9" type="ORF">A9255_03510</name>
</gene>
<evidence type="ECO:0000256" key="8">
    <source>
        <dbReference type="SAM" id="Phobius"/>
    </source>
</evidence>
<proteinExistence type="inferred from homology"/>
<evidence type="ECO:0000256" key="4">
    <source>
        <dbReference type="ARBA" id="ARBA00022475"/>
    </source>
</evidence>
<organism evidence="9 10">
    <name type="scientific">Xenorhabdus hominickii</name>
    <dbReference type="NCBI Taxonomy" id="351679"/>
    <lineage>
        <taxon>Bacteria</taxon>
        <taxon>Pseudomonadati</taxon>
        <taxon>Pseudomonadota</taxon>
        <taxon>Gammaproteobacteria</taxon>
        <taxon>Enterobacterales</taxon>
        <taxon>Morganellaceae</taxon>
        <taxon>Xenorhabdus</taxon>
    </lineage>
</organism>
<keyword evidence="3" id="KW-0813">Transport</keyword>
<feature type="transmembrane region" description="Helical" evidence="8">
    <location>
        <begin position="125"/>
        <end position="144"/>
    </location>
</feature>
<comment type="subcellular location">
    <subcellularLocation>
        <location evidence="1">Cell membrane</location>
        <topology evidence="1">Multi-pass membrane protein</topology>
    </subcellularLocation>
</comment>
<dbReference type="Gene3D" id="1.10.3470.10">
    <property type="entry name" value="ABC transporter involved in vitamin B12 uptake, BtuC"/>
    <property type="match status" value="1"/>
</dbReference>
<feature type="transmembrane region" description="Helical" evidence="8">
    <location>
        <begin position="51"/>
        <end position="72"/>
    </location>
</feature>
<protein>
    <submittedName>
        <fullName evidence="9">Uncharacterized protein</fullName>
    </submittedName>
</protein>
<keyword evidence="6 8" id="KW-1133">Transmembrane helix</keyword>
<evidence type="ECO:0000256" key="3">
    <source>
        <dbReference type="ARBA" id="ARBA00022448"/>
    </source>
</evidence>
<evidence type="ECO:0000313" key="9">
    <source>
        <dbReference type="EMBL" id="AOM39733.1"/>
    </source>
</evidence>
<feature type="transmembrane region" description="Helical" evidence="8">
    <location>
        <begin position="28"/>
        <end position="44"/>
    </location>
</feature>
<evidence type="ECO:0000256" key="2">
    <source>
        <dbReference type="ARBA" id="ARBA00007935"/>
    </source>
</evidence>
<evidence type="ECO:0000256" key="5">
    <source>
        <dbReference type="ARBA" id="ARBA00022692"/>
    </source>
</evidence>
<sequence length="172" mass="18063">MVGWCAALAGAILQPIARNPLADSGLFGISQGAMTMIIILLAFIPSTPKMLIVLAALTGGLIVALFLTLLVGNNRASGLVILLMGIAVSSVLSSVSSFLILYLPTELSLNLAGWMDRCFRPAGQLLHIASFMPLFLLSIIGILITGPALNRYELGNELALSLGSLSNILVRC</sequence>
<keyword evidence="4" id="KW-1003">Cell membrane</keyword>
<accession>A0ABM6DP96</accession>